<dbReference type="SUPFAM" id="SSF50475">
    <property type="entry name" value="FMN-binding split barrel"/>
    <property type="match status" value="1"/>
</dbReference>
<dbReference type="Proteomes" id="UP000332515">
    <property type="component" value="Unassembled WGS sequence"/>
</dbReference>
<dbReference type="EMBL" id="VWNA01000003">
    <property type="protein sequence ID" value="MQT15479.1"/>
    <property type="molecule type" value="Genomic_DNA"/>
</dbReference>
<dbReference type="PANTHER" id="PTHR30466">
    <property type="entry name" value="FLAVIN REDUCTASE"/>
    <property type="match status" value="1"/>
</dbReference>
<proteinExistence type="inferred from homology"/>
<dbReference type="SMART" id="SM00903">
    <property type="entry name" value="Flavin_Reduct"/>
    <property type="match status" value="1"/>
</dbReference>
<evidence type="ECO:0000256" key="2">
    <source>
        <dbReference type="ARBA" id="ARBA00023002"/>
    </source>
</evidence>
<sequence>MTTLSATAPSDPAAPTADPAAFKSGMRRLASGVSIVAVVIEGARHGLAVTSVTSLAVDPPSLLVCVSRTSSAYRPLVEAGRFGVSVLAADQLSVSLPFGDPSRREERFRGETWHEDGTAIVLADALSAFVCRTERIVDHASHAIFIASVEQVRLREGGGDPLVHVERGYRGTVPLALPDGQRGVA</sequence>
<protein>
    <submittedName>
        <fullName evidence="4">Flavin reductase</fullName>
    </submittedName>
</protein>
<comment type="caution">
    <text evidence="4">The sequence shown here is derived from an EMBL/GenBank/DDBJ whole genome shotgun (WGS) entry which is preliminary data.</text>
</comment>
<gene>
    <name evidence="4" type="ORF">F0357_23055</name>
</gene>
<dbReference type="PANTHER" id="PTHR30466:SF11">
    <property type="entry name" value="FLAVIN-DEPENDENT MONOOXYGENASE, REDUCTASE SUBUNIT HSAB"/>
    <property type="match status" value="1"/>
</dbReference>
<dbReference type="Pfam" id="PF01613">
    <property type="entry name" value="Flavin_Reduct"/>
    <property type="match status" value="1"/>
</dbReference>
<comment type="similarity">
    <text evidence="1">Belongs to the non-flavoprotein flavin reductase family.</text>
</comment>
<dbReference type="InterPro" id="IPR050268">
    <property type="entry name" value="NADH-dep_flavin_reductase"/>
</dbReference>
<evidence type="ECO:0000259" key="3">
    <source>
        <dbReference type="SMART" id="SM00903"/>
    </source>
</evidence>
<organism evidence="4 5">
    <name type="scientific">Segnochrobactrum spirostomi</name>
    <dbReference type="NCBI Taxonomy" id="2608987"/>
    <lineage>
        <taxon>Bacteria</taxon>
        <taxon>Pseudomonadati</taxon>
        <taxon>Pseudomonadota</taxon>
        <taxon>Alphaproteobacteria</taxon>
        <taxon>Hyphomicrobiales</taxon>
        <taxon>Segnochrobactraceae</taxon>
        <taxon>Segnochrobactrum</taxon>
    </lineage>
</organism>
<evidence type="ECO:0000313" key="4">
    <source>
        <dbReference type="EMBL" id="MQT15479.1"/>
    </source>
</evidence>
<dbReference type="Gene3D" id="2.30.110.10">
    <property type="entry name" value="Electron Transport, Fmn-binding Protein, Chain A"/>
    <property type="match status" value="1"/>
</dbReference>
<keyword evidence="5" id="KW-1185">Reference proteome</keyword>
<dbReference type="GO" id="GO:0042602">
    <property type="term" value="F:riboflavin reductase (NADPH) activity"/>
    <property type="evidence" value="ECO:0007669"/>
    <property type="project" value="TreeGrafter"/>
</dbReference>
<dbReference type="InterPro" id="IPR002563">
    <property type="entry name" value="Flavin_Rdtase-like_dom"/>
</dbReference>
<feature type="domain" description="Flavin reductase like" evidence="3">
    <location>
        <begin position="26"/>
        <end position="171"/>
    </location>
</feature>
<dbReference type="AlphaFoldDB" id="A0A6A7YDH4"/>
<evidence type="ECO:0000256" key="1">
    <source>
        <dbReference type="ARBA" id="ARBA00008898"/>
    </source>
</evidence>
<reference evidence="4 5" key="1">
    <citation type="submission" date="2019-09" db="EMBL/GenBank/DDBJ databases">
        <title>Segnochrobactrum spirostomi gen. nov., sp. nov., isolated from the ciliate Spirostomum cf. yagiui and description of a novel family, Segnochrobactraceae fam. nov. within the order Rhizobiales of the class Alphaproteobacteria.</title>
        <authorList>
            <person name="Akter S."/>
            <person name="Shazib S.U.A."/>
            <person name="Shin M.K."/>
        </authorList>
    </citation>
    <scope>NUCLEOTIDE SEQUENCE [LARGE SCALE GENOMIC DNA]</scope>
    <source>
        <strain evidence="4 5">Sp-1</strain>
    </source>
</reference>
<evidence type="ECO:0000313" key="5">
    <source>
        <dbReference type="Proteomes" id="UP000332515"/>
    </source>
</evidence>
<dbReference type="RefSeq" id="WP_153490866.1">
    <property type="nucleotide sequence ID" value="NZ_VWNA01000003.1"/>
</dbReference>
<dbReference type="InterPro" id="IPR012349">
    <property type="entry name" value="Split_barrel_FMN-bd"/>
</dbReference>
<keyword evidence="2" id="KW-0560">Oxidoreductase</keyword>
<accession>A0A6A7YDH4</accession>
<dbReference type="GO" id="GO:0010181">
    <property type="term" value="F:FMN binding"/>
    <property type="evidence" value="ECO:0007669"/>
    <property type="project" value="InterPro"/>
</dbReference>
<name>A0A6A7YDH4_9HYPH</name>